<keyword evidence="16" id="KW-0472">Membrane</keyword>
<evidence type="ECO:0000256" key="12">
    <source>
        <dbReference type="ARBA" id="ARBA00023054"/>
    </source>
</evidence>
<evidence type="ECO:0000256" key="14">
    <source>
        <dbReference type="ARBA" id="ARBA00023328"/>
    </source>
</evidence>
<evidence type="ECO:0000259" key="19">
    <source>
        <dbReference type="Pfam" id="PF08234"/>
    </source>
</evidence>
<evidence type="ECO:0000256" key="4">
    <source>
        <dbReference type="ARBA" id="ARBA00006379"/>
    </source>
</evidence>
<dbReference type="Gene3D" id="3.30.457.50">
    <property type="entry name" value="Chromosome segregation protein Spc25"/>
    <property type="match status" value="1"/>
</dbReference>
<evidence type="ECO:0000256" key="1">
    <source>
        <dbReference type="ARBA" id="ARBA00004323"/>
    </source>
</evidence>
<dbReference type="AlphaFoldDB" id="A0A8J5MQH2"/>
<evidence type="ECO:0000256" key="7">
    <source>
        <dbReference type="ARBA" id="ARBA00022618"/>
    </source>
</evidence>
<dbReference type="Gene3D" id="3.40.50.11660">
    <property type="entry name" value="Glycosyl transferase family 10, C-terminal domain"/>
    <property type="match status" value="1"/>
</dbReference>
<dbReference type="SUPFAM" id="SSF53756">
    <property type="entry name" value="UDP-Glycosyltransferase/glycogen phosphorylase"/>
    <property type="match status" value="1"/>
</dbReference>
<evidence type="ECO:0000256" key="8">
    <source>
        <dbReference type="ARBA" id="ARBA00022676"/>
    </source>
</evidence>
<evidence type="ECO:0000313" key="21">
    <source>
        <dbReference type="Proteomes" id="UP000747542"/>
    </source>
</evidence>
<dbReference type="InterPro" id="IPR001503">
    <property type="entry name" value="Glyco_trans_10"/>
</dbReference>
<comment type="subcellular location">
    <subcellularLocation>
        <location evidence="2">Chromosome</location>
        <location evidence="2">Centromere</location>
    </subcellularLocation>
    <subcellularLocation>
        <location evidence="1">Golgi apparatus membrane</location>
        <topology evidence="1">Single-pass type II membrane protein</topology>
    </subcellularLocation>
    <subcellularLocation>
        <location evidence="16">Golgi apparatus</location>
        <location evidence="16">Golgi stack membrane</location>
        <topology evidence="16">Single-pass type II membrane protein</topology>
    </subcellularLocation>
</comment>
<dbReference type="InterPro" id="IPR038577">
    <property type="entry name" value="GT10-like_C_sf"/>
</dbReference>
<comment type="caution">
    <text evidence="20">The sequence shown here is derived from an EMBL/GenBank/DDBJ whole genome shotgun (WGS) entry which is preliminary data.</text>
</comment>
<comment type="similarity">
    <text evidence="4">Belongs to the SPC25 family.</text>
</comment>
<sequence>MYRTKWWTLPRGHVKELRWVLVDVEAPPPGPTPNTPTDRLYSTLVNWTMTYHSHSDVVAFYGYFLSLNASVRPLRPNQMSEHKEAVAGVRRLLADGVTLEEAMGPSLNTYINKTRVVAWMSSHCPTRSRREEYVHHLNQYLPVDKYGSCGNLSCGRRHPLESHCWQTVLTHYSFYMAMENALCLDYISEKLYNPLLKNIVPVVWGGTICGELTYDLWWGGACVNCVIYSTPTHPTTTITASPPPGTSEGSASPSLPNSFTRAIPPLGSKSSPVITPRTNTKYHLSGFVRTKEPTNMTSQLAEPEDYEAEYENFMMKISLNKKALQKILSNTLNEAKCTINTSRTNTITELKHNIASIQKDIENIHGDKDKAGREVQRLQQDIEQINLDLNEKSQERGGLKKKLDDLEPRLKAKEEAAEKTELKNKDTMSNIERGAQMFHTHLGLDIKRTNHNSLIFIFTQVNRSKPDEEYMLELAIEEHNYRLLSSAPEIPNLQELEDRLNATDNFSGCIVYIRKLFQKMVK</sequence>
<evidence type="ECO:0000256" key="15">
    <source>
        <dbReference type="ARBA" id="ARBA00065771"/>
    </source>
</evidence>
<evidence type="ECO:0000313" key="20">
    <source>
        <dbReference type="EMBL" id="KAG7160011.1"/>
    </source>
</evidence>
<organism evidence="20 21">
    <name type="scientific">Homarus americanus</name>
    <name type="common">American lobster</name>
    <dbReference type="NCBI Taxonomy" id="6706"/>
    <lineage>
        <taxon>Eukaryota</taxon>
        <taxon>Metazoa</taxon>
        <taxon>Ecdysozoa</taxon>
        <taxon>Arthropoda</taxon>
        <taxon>Crustacea</taxon>
        <taxon>Multicrustacea</taxon>
        <taxon>Malacostraca</taxon>
        <taxon>Eumalacostraca</taxon>
        <taxon>Eucarida</taxon>
        <taxon>Decapoda</taxon>
        <taxon>Pleocyemata</taxon>
        <taxon>Astacidea</taxon>
        <taxon>Nephropoidea</taxon>
        <taxon>Nephropidae</taxon>
        <taxon>Homarus</taxon>
    </lineage>
</organism>
<evidence type="ECO:0000256" key="16">
    <source>
        <dbReference type="RuleBase" id="RU003832"/>
    </source>
</evidence>
<proteinExistence type="inferred from homology"/>
<dbReference type="EC" id="2.4.1.-" evidence="16"/>
<dbReference type="InterPro" id="IPR055270">
    <property type="entry name" value="Glyco_tran_10_C"/>
</dbReference>
<dbReference type="PANTHER" id="PTHR48438:SF1">
    <property type="entry name" value="ALPHA-(1,3)-FUCOSYLTRANSFERASE C-RELATED"/>
    <property type="match status" value="1"/>
</dbReference>
<keyword evidence="21" id="KW-1185">Reference proteome</keyword>
<dbReference type="PANTHER" id="PTHR48438">
    <property type="entry name" value="ALPHA-(1,3)-FUCOSYLTRANSFERASE C-RELATED"/>
    <property type="match status" value="1"/>
</dbReference>
<dbReference type="GO" id="GO:0031262">
    <property type="term" value="C:Ndc80 complex"/>
    <property type="evidence" value="ECO:0007669"/>
    <property type="project" value="InterPro"/>
</dbReference>
<gene>
    <name evidence="20" type="primary">FucTC-L10</name>
    <name evidence="20" type="ORF">Hamer_G017460</name>
</gene>
<feature type="domain" description="Chromosome segregation protein Spc25 C-terminal" evidence="19">
    <location>
        <begin position="451"/>
        <end position="518"/>
    </location>
</feature>
<dbReference type="EMBL" id="JAHLQT010031743">
    <property type="protein sequence ID" value="KAG7160011.1"/>
    <property type="molecule type" value="Genomic_DNA"/>
</dbReference>
<evidence type="ECO:0000256" key="13">
    <source>
        <dbReference type="ARBA" id="ARBA00023306"/>
    </source>
</evidence>
<feature type="domain" description="Fucosyltransferase C-terminal" evidence="18">
    <location>
        <begin position="112"/>
        <end position="205"/>
    </location>
</feature>
<dbReference type="GO" id="GO:0051301">
    <property type="term" value="P:cell division"/>
    <property type="evidence" value="ECO:0007669"/>
    <property type="project" value="UniProtKB-KW"/>
</dbReference>
<keyword evidence="13" id="KW-0131">Cell cycle</keyword>
<keyword evidence="9 16" id="KW-0808">Transferase</keyword>
<dbReference type="Proteomes" id="UP000747542">
    <property type="component" value="Unassembled WGS sequence"/>
</dbReference>
<evidence type="ECO:0000256" key="9">
    <source>
        <dbReference type="ARBA" id="ARBA00022679"/>
    </source>
</evidence>
<name>A0A8J5MQH2_HOMAM</name>
<dbReference type="Pfam" id="PF00852">
    <property type="entry name" value="Glyco_transf_10"/>
    <property type="match status" value="1"/>
</dbReference>
<evidence type="ECO:0000256" key="5">
    <source>
        <dbReference type="ARBA" id="ARBA00008919"/>
    </source>
</evidence>
<keyword evidence="14" id="KW-0137">Centromere</keyword>
<dbReference type="GO" id="GO:0032580">
    <property type="term" value="C:Golgi cisterna membrane"/>
    <property type="evidence" value="ECO:0007669"/>
    <property type="project" value="UniProtKB-SubCell"/>
</dbReference>
<evidence type="ECO:0000256" key="6">
    <source>
        <dbReference type="ARBA" id="ARBA00022454"/>
    </source>
</evidence>
<evidence type="ECO:0000256" key="17">
    <source>
        <dbReference type="SAM" id="Coils"/>
    </source>
</evidence>
<comment type="similarity">
    <text evidence="5 16">Belongs to the glycosyltransferase 10 family.</text>
</comment>
<keyword evidence="10" id="KW-0498">Mitosis</keyword>
<keyword evidence="7" id="KW-0132">Cell division</keyword>
<dbReference type="CDD" id="cd23784">
    <property type="entry name" value="RWD_Spc25"/>
    <property type="match status" value="1"/>
</dbReference>
<keyword evidence="11 16" id="KW-0333">Golgi apparatus</keyword>
<keyword evidence="12 17" id="KW-0175">Coiled coil</keyword>
<dbReference type="Pfam" id="PF08234">
    <property type="entry name" value="Spindle_Spc25"/>
    <property type="match status" value="1"/>
</dbReference>
<evidence type="ECO:0000256" key="11">
    <source>
        <dbReference type="ARBA" id="ARBA00023034"/>
    </source>
</evidence>
<dbReference type="GO" id="GO:0007059">
    <property type="term" value="P:chromosome segregation"/>
    <property type="evidence" value="ECO:0007669"/>
    <property type="project" value="InterPro"/>
</dbReference>
<evidence type="ECO:0000259" key="18">
    <source>
        <dbReference type="Pfam" id="PF00852"/>
    </source>
</evidence>
<feature type="coiled-coil region" evidence="17">
    <location>
        <begin position="361"/>
        <end position="430"/>
    </location>
</feature>
<keyword evidence="16" id="KW-0812">Transmembrane</keyword>
<reference evidence="20" key="1">
    <citation type="journal article" date="2021" name="Sci. Adv.">
        <title>The American lobster genome reveals insights on longevity, neural, and immune adaptations.</title>
        <authorList>
            <person name="Polinski J.M."/>
            <person name="Zimin A.V."/>
            <person name="Clark K.F."/>
            <person name="Kohn A.B."/>
            <person name="Sadowski N."/>
            <person name="Timp W."/>
            <person name="Ptitsyn A."/>
            <person name="Khanna P."/>
            <person name="Romanova D.Y."/>
            <person name="Williams P."/>
            <person name="Greenwood S.J."/>
            <person name="Moroz L.L."/>
            <person name="Walt D.R."/>
            <person name="Bodnar A.G."/>
        </authorList>
    </citation>
    <scope>NUCLEOTIDE SEQUENCE</scope>
    <source>
        <strain evidence="20">GMGI-L3</strain>
    </source>
</reference>
<accession>A0A8J5MQH2</accession>
<evidence type="ECO:0000256" key="2">
    <source>
        <dbReference type="ARBA" id="ARBA00004584"/>
    </source>
</evidence>
<dbReference type="InterPro" id="IPR013255">
    <property type="entry name" value="Spc25_C"/>
</dbReference>
<dbReference type="GO" id="GO:0000139">
    <property type="term" value="C:Golgi membrane"/>
    <property type="evidence" value="ECO:0007669"/>
    <property type="project" value="UniProtKB-SubCell"/>
</dbReference>
<dbReference type="GO" id="GO:0008417">
    <property type="term" value="F:fucosyltransferase activity"/>
    <property type="evidence" value="ECO:0007669"/>
    <property type="project" value="InterPro"/>
</dbReference>
<dbReference type="UniPathway" id="UPA00378"/>
<evidence type="ECO:0000256" key="3">
    <source>
        <dbReference type="ARBA" id="ARBA00004922"/>
    </source>
</evidence>
<evidence type="ECO:0000256" key="10">
    <source>
        <dbReference type="ARBA" id="ARBA00022776"/>
    </source>
</evidence>
<dbReference type="FunFam" id="3.30.457.50:FF:000001">
    <property type="entry name" value="Probable kinetochore protein spc25"/>
    <property type="match status" value="1"/>
</dbReference>
<keyword evidence="6" id="KW-0158">Chromosome</keyword>
<keyword evidence="8 16" id="KW-0328">Glycosyltransferase</keyword>
<comment type="pathway">
    <text evidence="3">Protein modification; protein glycosylation.</text>
</comment>
<comment type="subunit">
    <text evidence="15">Component of the NDC80 complex, which is composed of ndc80, cdca1, spbc24 and spbc25. The NDC80 complex interacts with mis12 and zwint.</text>
</comment>
<protein>
    <recommendedName>
        <fullName evidence="16">Fucosyltransferase</fullName>
        <ecNumber evidence="16">2.4.1.-</ecNumber>
    </recommendedName>
</protein>